<keyword evidence="1" id="KW-0732">Signal</keyword>
<dbReference type="RefSeq" id="WP_132478292.1">
    <property type="nucleotide sequence ID" value="NZ_JBHRVM010000001.1"/>
</dbReference>
<name>A0A4R3UPJ0_9BURK</name>
<sequence>MSIQRFGRYGMALCLVGLVSGCSMLGFGETEQEMEENRCKLNPKSCMYEGSYEPGERQYAEEEARRLNKAASERLRRNRL</sequence>
<gene>
    <name evidence="2" type="ORF">EV686_11465</name>
</gene>
<keyword evidence="3" id="KW-1185">Reference proteome</keyword>
<evidence type="ECO:0000256" key="1">
    <source>
        <dbReference type="SAM" id="SignalP"/>
    </source>
</evidence>
<evidence type="ECO:0000313" key="3">
    <source>
        <dbReference type="Proteomes" id="UP000294692"/>
    </source>
</evidence>
<evidence type="ECO:0000313" key="2">
    <source>
        <dbReference type="EMBL" id="TCU92627.1"/>
    </source>
</evidence>
<comment type="caution">
    <text evidence="2">The sequence shown here is derived from an EMBL/GenBank/DDBJ whole genome shotgun (WGS) entry which is preliminary data.</text>
</comment>
<dbReference type="AlphaFoldDB" id="A0A4R3UPJ0"/>
<proteinExistence type="predicted"/>
<dbReference type="EMBL" id="SMBX01000014">
    <property type="protein sequence ID" value="TCU92627.1"/>
    <property type="molecule type" value="Genomic_DNA"/>
</dbReference>
<accession>A0A4R3UPJ0</accession>
<dbReference type="OrthoDB" id="8665323at2"/>
<feature type="chain" id="PRO_5020563699" description="Lipoprotein" evidence="1">
    <location>
        <begin position="26"/>
        <end position="80"/>
    </location>
</feature>
<dbReference type="PROSITE" id="PS51257">
    <property type="entry name" value="PROKAR_LIPOPROTEIN"/>
    <property type="match status" value="1"/>
</dbReference>
<protein>
    <recommendedName>
        <fullName evidence="4">Lipoprotein</fullName>
    </recommendedName>
</protein>
<organism evidence="2 3">
    <name type="scientific">Paracandidimonas soli</name>
    <dbReference type="NCBI Taxonomy" id="1917182"/>
    <lineage>
        <taxon>Bacteria</taxon>
        <taxon>Pseudomonadati</taxon>
        <taxon>Pseudomonadota</taxon>
        <taxon>Betaproteobacteria</taxon>
        <taxon>Burkholderiales</taxon>
        <taxon>Alcaligenaceae</taxon>
        <taxon>Paracandidimonas</taxon>
    </lineage>
</organism>
<dbReference type="Proteomes" id="UP000294692">
    <property type="component" value="Unassembled WGS sequence"/>
</dbReference>
<feature type="signal peptide" evidence="1">
    <location>
        <begin position="1"/>
        <end position="25"/>
    </location>
</feature>
<reference evidence="2 3" key="1">
    <citation type="submission" date="2019-03" db="EMBL/GenBank/DDBJ databases">
        <title>Genomic Encyclopedia of Type Strains, Phase IV (KMG-IV): sequencing the most valuable type-strain genomes for metagenomic binning, comparative biology and taxonomic classification.</title>
        <authorList>
            <person name="Goeker M."/>
        </authorList>
    </citation>
    <scope>NUCLEOTIDE SEQUENCE [LARGE SCALE GENOMIC DNA]</scope>
    <source>
        <strain evidence="2 3">DSM 100048</strain>
    </source>
</reference>
<evidence type="ECO:0008006" key="4">
    <source>
        <dbReference type="Google" id="ProtNLM"/>
    </source>
</evidence>